<gene>
    <name evidence="4" type="ORF">PEBR_22853</name>
</gene>
<evidence type="ECO:0000256" key="1">
    <source>
        <dbReference type="ARBA" id="ARBA00006082"/>
    </source>
</evidence>
<dbReference type="InterPro" id="IPR014790">
    <property type="entry name" value="MutL_C"/>
</dbReference>
<sequence>MSSHGPVIQALPLDVAAKIKSSISITHLHGVVVDLVKNSLDAGAQTVLVSVDFKRGSCIVEDDGEGIRPAEFEPTGGLGKAHHTSKYRLAAAYGRRGLFLASLASLSLLTVTSRHIQHASTNCVIFHHARPVARLIPAPAPQAHRLGEHGTCVAVNDLFGNMPVRVKSRAIALENPEELEREWDHLRHLLVSLTLANRQLLKLVISDVTRGKRVTIRPNNPTQNASLPHAALEMNLERIGSILSQSGILDSRNMDSWRVISASVQNLTIHAAISTVPSPSKKIQFISLGKDPMLSRNSTNVLFDEVNRLMSMSDFGNSRTASETEFSKHSAPVTGRSESLNGLTNRTWAKSVKKWPMFYIRIETEALQHLEDSDEPSSATEKSLQEIMDVLEAMILEFLKQQNMRPRASRRQGRLHDRPQRTISATRTSSALSDSVAKSSQTLSMREGFNSQLKLPSLQRSHSVNIGPHFSNWSRVKAAKDPEDPGIGLIGADPGSQHDNLSSERQLPQSPDCRRSQLNRSRHFPLCSRQREIRQDDKTPSLRSVDDAKQSTSGHLSSETTADELIPWVDPQTGNTHQINSRTGQTVNLKAISAGPRSNSFLGTLQSQGRSHRPRSASSSSVWVDNLLDAWDNPTFARTEAPVPYVDIEEDQLANMAGSHHCHEDIEPLYGKQVAKFRGKLQRQSLATATIIAQVDQKFILAKFDPIYPSATVDRDSDGVLVLIDQHAADERCRIEQLFKDMFISPGSLDQHDQVQTVDIEPISFSISATEATLSRKYLDFFGNWGIDYGITTQASSEVIVQVQALPTLIAERCRLEPNLIVNLLRREIWNFEEGNGKPSGSKKSTRKFSIGCGGDDDEFSADGTGAIAAHPWVQKMSGCPQSILDLLNSRACRGAIMFNDPLSLQECEALVTRLSRCAFPFQCAHGRPSMIPILDLRSQPVIGSLTSGAGITGSDYDEYDDNGVDFLDAFRAHSYHITNALYGHPEALAIAASPL</sequence>
<name>A0A1S9RLB7_PENBI</name>
<dbReference type="InterPro" id="IPR036890">
    <property type="entry name" value="HATPase_C_sf"/>
</dbReference>
<dbReference type="Gene3D" id="3.30.565.10">
    <property type="entry name" value="Histidine kinase-like ATPase, C-terminal domain"/>
    <property type="match status" value="1"/>
</dbReference>
<dbReference type="InterPro" id="IPR038973">
    <property type="entry name" value="MutL/Mlh/Pms-like"/>
</dbReference>
<evidence type="ECO:0000313" key="5">
    <source>
        <dbReference type="Proteomes" id="UP000190744"/>
    </source>
</evidence>
<feature type="compositionally biased region" description="Polar residues" evidence="2">
    <location>
        <begin position="572"/>
        <end position="583"/>
    </location>
</feature>
<dbReference type="AlphaFoldDB" id="A0A1S9RLB7"/>
<dbReference type="PANTHER" id="PTHR10073:SF47">
    <property type="entry name" value="DNA MISMATCH REPAIR PROTEIN MLH3"/>
    <property type="match status" value="1"/>
</dbReference>
<dbReference type="GO" id="GO:0032300">
    <property type="term" value="C:mismatch repair complex"/>
    <property type="evidence" value="ECO:0007669"/>
    <property type="project" value="InterPro"/>
</dbReference>
<feature type="compositionally biased region" description="Low complexity" evidence="2">
    <location>
        <begin position="429"/>
        <end position="440"/>
    </location>
</feature>
<dbReference type="InterPro" id="IPR037198">
    <property type="entry name" value="MutL_C_sf"/>
</dbReference>
<feature type="region of interest" description="Disordered" evidence="2">
    <location>
        <begin position="478"/>
        <end position="583"/>
    </location>
</feature>
<dbReference type="SUPFAM" id="SSF55874">
    <property type="entry name" value="ATPase domain of HSP90 chaperone/DNA topoisomerase II/histidine kinase"/>
    <property type="match status" value="1"/>
</dbReference>
<feature type="compositionally biased region" description="Polar residues" evidence="2">
    <location>
        <begin position="550"/>
        <end position="560"/>
    </location>
</feature>
<dbReference type="Proteomes" id="UP000190744">
    <property type="component" value="Unassembled WGS sequence"/>
</dbReference>
<reference evidence="5" key="1">
    <citation type="submission" date="2015-09" db="EMBL/GenBank/DDBJ databases">
        <authorList>
            <person name="Fill T.P."/>
            <person name="Baretta J.F."/>
            <person name="de Almeida L.G."/>
            <person name="Rocha M."/>
            <person name="de Souza D.H."/>
            <person name="Malavazi I."/>
            <person name="Cerdeira L.T."/>
            <person name="Hong H."/>
            <person name="Samborskyy M."/>
            <person name="de Vasconcelos A.T."/>
            <person name="Leadlay P."/>
            <person name="Rodrigues-Filho E."/>
        </authorList>
    </citation>
    <scope>NUCLEOTIDE SEQUENCE [LARGE SCALE GENOMIC DNA]</scope>
    <source>
        <strain evidence="5">LaBioMMi 136</strain>
    </source>
</reference>
<protein>
    <submittedName>
        <fullName evidence="4">Putative DNA mismatch repair protein (Mlh3)</fullName>
    </submittedName>
</protein>
<feature type="region of interest" description="Disordered" evidence="2">
    <location>
        <begin position="403"/>
        <end position="445"/>
    </location>
</feature>
<organism evidence="4 5">
    <name type="scientific">Penicillium brasilianum</name>
    <dbReference type="NCBI Taxonomy" id="104259"/>
    <lineage>
        <taxon>Eukaryota</taxon>
        <taxon>Fungi</taxon>
        <taxon>Dikarya</taxon>
        <taxon>Ascomycota</taxon>
        <taxon>Pezizomycotina</taxon>
        <taxon>Eurotiomycetes</taxon>
        <taxon>Eurotiomycetidae</taxon>
        <taxon>Eurotiales</taxon>
        <taxon>Aspergillaceae</taxon>
        <taxon>Penicillium</taxon>
    </lineage>
</organism>
<dbReference type="InterPro" id="IPR042120">
    <property type="entry name" value="MutL_C_dimsub"/>
</dbReference>
<proteinExistence type="inferred from homology"/>
<feature type="domain" description="MutL C-terminal dimerisation" evidence="3">
    <location>
        <begin position="691"/>
        <end position="903"/>
    </location>
</feature>
<dbReference type="GO" id="GO:0140664">
    <property type="term" value="F:ATP-dependent DNA damage sensor activity"/>
    <property type="evidence" value="ECO:0007669"/>
    <property type="project" value="InterPro"/>
</dbReference>
<dbReference type="Gene3D" id="3.30.1540.20">
    <property type="entry name" value="MutL, C-terminal domain, dimerisation subdomain"/>
    <property type="match status" value="1"/>
</dbReference>
<dbReference type="GO" id="GO:0005524">
    <property type="term" value="F:ATP binding"/>
    <property type="evidence" value="ECO:0007669"/>
    <property type="project" value="InterPro"/>
</dbReference>
<feature type="compositionally biased region" description="Basic and acidic residues" evidence="2">
    <location>
        <begin position="529"/>
        <end position="549"/>
    </location>
</feature>
<evidence type="ECO:0000259" key="3">
    <source>
        <dbReference type="SMART" id="SM00853"/>
    </source>
</evidence>
<accession>A0A1S9RLB7</accession>
<evidence type="ECO:0000313" key="4">
    <source>
        <dbReference type="EMBL" id="OOQ86293.1"/>
    </source>
</evidence>
<feature type="compositionally biased region" description="Polar residues" evidence="2">
    <location>
        <begin position="497"/>
        <end position="509"/>
    </location>
</feature>
<dbReference type="SMART" id="SM00853">
    <property type="entry name" value="MutL_C"/>
    <property type="match status" value="1"/>
</dbReference>
<dbReference type="EMBL" id="LJBN01000146">
    <property type="protein sequence ID" value="OOQ86293.1"/>
    <property type="molecule type" value="Genomic_DNA"/>
</dbReference>
<comment type="caution">
    <text evidence="4">The sequence shown here is derived from an EMBL/GenBank/DDBJ whole genome shotgun (WGS) entry which is preliminary data.</text>
</comment>
<feature type="region of interest" description="Disordered" evidence="2">
    <location>
        <begin position="318"/>
        <end position="338"/>
    </location>
</feature>
<dbReference type="SUPFAM" id="SSF118116">
    <property type="entry name" value="DNA mismatch repair protein MutL"/>
    <property type="match status" value="2"/>
</dbReference>
<evidence type="ECO:0000256" key="2">
    <source>
        <dbReference type="SAM" id="MobiDB-lite"/>
    </source>
</evidence>
<comment type="similarity">
    <text evidence="1">Belongs to the DNA mismatch repair MutL/HexB family.</text>
</comment>
<dbReference type="Pfam" id="PF13589">
    <property type="entry name" value="HATPase_c_3"/>
    <property type="match status" value="1"/>
</dbReference>
<dbReference type="PANTHER" id="PTHR10073">
    <property type="entry name" value="DNA MISMATCH REPAIR PROTEIN MLH, PMS, MUTL"/>
    <property type="match status" value="1"/>
</dbReference>
<dbReference type="GO" id="GO:0016887">
    <property type="term" value="F:ATP hydrolysis activity"/>
    <property type="evidence" value="ECO:0007669"/>
    <property type="project" value="InterPro"/>
</dbReference>
<dbReference type="GO" id="GO:0006298">
    <property type="term" value="P:mismatch repair"/>
    <property type="evidence" value="ECO:0007669"/>
    <property type="project" value="InterPro"/>
</dbReference>